<feature type="compositionally biased region" description="Polar residues" evidence="1">
    <location>
        <begin position="1893"/>
        <end position="1913"/>
    </location>
</feature>
<name>E0UNQ4_GLOV7</name>
<evidence type="ECO:0000256" key="1">
    <source>
        <dbReference type="SAM" id="MobiDB-lite"/>
    </source>
</evidence>
<organism evidence="2 3">
    <name type="scientific">Gloeothece verrucosa (strain PCC 7822)</name>
    <name type="common">Cyanothece sp. (strain PCC 7822)</name>
    <dbReference type="NCBI Taxonomy" id="497965"/>
    <lineage>
        <taxon>Bacteria</taxon>
        <taxon>Bacillati</taxon>
        <taxon>Cyanobacteriota</taxon>
        <taxon>Cyanophyceae</taxon>
        <taxon>Oscillatoriophycideae</taxon>
        <taxon>Chroococcales</taxon>
        <taxon>Aphanothecaceae</taxon>
        <taxon>Gloeothece</taxon>
        <taxon>Gloeothece verrucosa</taxon>
    </lineage>
</organism>
<proteinExistence type="predicted"/>
<keyword evidence="3" id="KW-1185">Reference proteome</keyword>
<geneLocation type="plasmid" evidence="2 3">
    <name>Cy782203</name>
</geneLocation>
<feature type="region of interest" description="Disordered" evidence="1">
    <location>
        <begin position="1893"/>
        <end position="1917"/>
    </location>
</feature>
<dbReference type="EMBL" id="CP002201">
    <property type="protein sequence ID" value="ADN18584.1"/>
    <property type="molecule type" value="Genomic_DNA"/>
</dbReference>
<dbReference type="Proteomes" id="UP000008206">
    <property type="component" value="Plasmid Cy782203"/>
</dbReference>
<evidence type="ECO:0000313" key="2">
    <source>
        <dbReference type="EMBL" id="ADN18584.1"/>
    </source>
</evidence>
<sequence>MTLHIKHIDLISGEYIANPFPNQRSEQPYWVEKLENSLLESFCPDIPLSVGHLDDFYLQTDDPNRIALAENILANHPEGHKLILANGTRFFYAPAEYEPIINHILAGVEVENPDLKNRGAYASLLTSDQKLNQTHKATILIVDDETGENGGILDDLDAKKLTGDCHGKMSPALANEVFGTDNKAIQFRIGLLKDKYIAKGTLTPRWLDGDEHKHFRTLKFSDPANIPNIDLVLPISSFKGTAKGHIKPGLITTEIVITEKDRSRESGERGSLISASQPVQYYTEALKDVTPLLESTLEELQASLLDPRKLEKLYIKATLSDDTDNEFDSFQFKDLIAELIQSDEHGQLRETEFYKKKLEQFQAKQWKESATGKLVKFKRAVVIPSKDLNLGELYWSGFDPEQSVIGFRSPMIGKNGLRVSRNIPVEEALAPDGQPLQGVLVINEVSWSRLHRQLSDEINSAIATYPDKQAQLQPILDQLPTAKQLKDSSGKQRVSLIDSINEKIEPLSLVGIKITPLPYETDNEADGMDFDGDTYGFEKKENYPNLALAALLHAQSPDTPIKKEDKLSFDPGWSFERVALFMANSPVGVINNQVTTVQSFKNELQILRDYGKPSQQIEYATHLANTANKLITAEKKKNHPRPIPSEYTQQIYQISEIATEPINLESATKIFDLQEQIYDELLIEAQYNNQIAVDMFKSARAPSIDRIQQDKLALSRKLTTITDKKQQGLYVGNRTLKATGVTPVELMAHLTNAAYQSQALESRPLHQFRHFFPSDFSEQQLLEVTEKKNQFDQLWNAAQTLKKEKDTEPGPVLNFTTIMGDQILLTNIIKFDTISHFQALKEYELTVTFRLNDDPKTQKTHQLLAQTTINGETIALGTVKESDREKYKIKPHQTLSGRAKLGQALSDDEIKLLFDQAFNGARTWKESLAPEGIQQYFGATGYLATRENKDPKSTTNTTQHFLFAAFTPEIVERSKTLQFTEFNVDNLKEYNQVPPQLYKEGDVQLRISPIALNAPEGEQIKRLWEVYNPDLERWHSFGLSSSKGAQLPLGTYATGTIGGENPATAGLDIMTPSIRDKLKPFLDGGGQIIFGQINKYAAAGEVFKGENQTFTLRRFTPSTEYVVSFGDKTFGIVDPASISQIAKTQSVKAFITTYGSDQGRYAIATLDSGEKLRINKISFRGHDDFKAQSFIDEPVKLSIKASNGKEELGVETIIDGKPQIIGVIGNHKQQNPGRQALLNTKLPLDGLTFDAAITSRLTLGLIHINPETIKYPELGEWTKTTQLVPDEPHLKLPKDAAYFLNSLSTHPTLLSLNDEKWQLPNGNIKEFPTFKITVDVRKAGALEKYLTANNIPNAIRFDDEDKLRSLITFAMLEGDFPPAIRRNLEDKFGNVLNQTEYKKRREEILPFSQEVQKLFSLREELQSYLNIEPPVVQARQLPILLNDEQQQTKNQELNDKSSLRGASPAEPIIISSDSSDPLLAALTNPTEAAHYKGNILAHYPVSFRDNPDRPAINKNHPDYDYYKAEKYFSHKAAGVPFVSTEDAYKYYARSLDTHEQKEALMGEIIAAKLTQYPKLTLALFKRGGVEYLEKCSHTTGANNAFWEGIGRDSAFIRALIKGYEIAITQKATFFDERGRLKKPDHPGILVPPGSSDAVERNRVKDRAMAAIATQFIGFPVDKTMDTSTKDYQAAWNLCARANTGSYTAEDIIMVSGNLPRRTGQGTITPEQVQQTFEEQYKPLLEKAIAAGAGFVVGNADGTDQLVQAYLKDLGYELKPNAGGYMEVSTDKHKATIDEPSTTPIKKITLYTDSDAAKTITLDESTNEQSSPSSIKSSCVVQPEAVEPSKKVKASTSIDQAIVTPSSTQQPNHEISLITSVTPSSPDVPVYITEPTEKPSTAITSPEEQETTITSVERPTTHSEPKAVDLIKILLDKSFMPENISIQQQRTEKVAPVLMALLEAKNVTQASGFSYDDSLNIARYEGTETLITFDGKQLTLWDKQTRLEKMIATGSRNPNTGDIQWKAQHLPHLGNGLSAADVHRIANPKVISIIKETLLKAHQQECQKEQLATLNNGNGHRLRGR</sequence>
<dbReference type="KEGG" id="cyj:Cyan7822_6946"/>
<keyword evidence="2" id="KW-0614">Plasmid</keyword>
<dbReference type="RefSeq" id="WP_013325707.1">
    <property type="nucleotide sequence ID" value="NC_014502.1"/>
</dbReference>
<dbReference type="HOGENOM" id="CLU_228915_0_0_3"/>
<evidence type="ECO:0000313" key="3">
    <source>
        <dbReference type="Proteomes" id="UP000008206"/>
    </source>
</evidence>
<feature type="region of interest" description="Disordered" evidence="1">
    <location>
        <begin position="1818"/>
        <end position="1852"/>
    </location>
</feature>
<gene>
    <name evidence="2" type="ordered locus">Cyan7822_6946</name>
</gene>
<reference evidence="3" key="1">
    <citation type="journal article" date="2011" name="MBio">
        <title>Novel metabolic attributes of the genus Cyanothece, comprising a group of unicellular nitrogen-fixing Cyanobacteria.</title>
        <authorList>
            <person name="Bandyopadhyay A."/>
            <person name="Elvitigala T."/>
            <person name="Welsh E."/>
            <person name="Stockel J."/>
            <person name="Liberton M."/>
            <person name="Min H."/>
            <person name="Sherman L.A."/>
            <person name="Pakrasi H.B."/>
        </authorList>
    </citation>
    <scope>NUCLEOTIDE SEQUENCE [LARGE SCALE GENOMIC DNA]</scope>
    <source>
        <strain evidence="3">PCC 7822</strain>
        <plasmid evidence="3">Cy782203</plasmid>
    </source>
</reference>
<protein>
    <submittedName>
        <fullName evidence="2">Uncharacterized protein</fullName>
    </submittedName>
</protein>
<accession>E0UNQ4</accession>